<dbReference type="EMBL" id="CP023701">
    <property type="protein sequence ID" value="QEU77240.1"/>
    <property type="molecule type" value="Genomic_DNA"/>
</dbReference>
<evidence type="ECO:0000256" key="1">
    <source>
        <dbReference type="ARBA" id="ARBA00023002"/>
    </source>
</evidence>
<keyword evidence="6" id="KW-1185">Reference proteome</keyword>
<dbReference type="InterPro" id="IPR012349">
    <property type="entry name" value="Split_barrel_FMN-bd"/>
</dbReference>
<dbReference type="InterPro" id="IPR050268">
    <property type="entry name" value="NADH-dep_flavin_reductase"/>
</dbReference>
<reference evidence="4" key="1">
    <citation type="journal article" date="2014" name="Int. J. Syst. Evol. Microbiol.">
        <title>Complete genome sequence of Corynebacterium casei LMG S-19264T (=DSM 44701T), isolated from a smear-ripened cheese.</title>
        <authorList>
            <consortium name="US DOE Joint Genome Institute (JGI-PGF)"/>
            <person name="Walter F."/>
            <person name="Albersmeier A."/>
            <person name="Kalinowski J."/>
            <person name="Ruckert C."/>
        </authorList>
    </citation>
    <scope>NUCLEOTIDE SEQUENCE</scope>
    <source>
        <strain evidence="4">JCM 4834</strain>
    </source>
</reference>
<dbReference type="OrthoDB" id="3176898at2"/>
<accession>A0A5P2UE83</accession>
<protein>
    <submittedName>
        <fullName evidence="5">Flavin reductase</fullName>
    </submittedName>
    <submittedName>
        <fullName evidence="4">Oxidoreductase</fullName>
    </submittedName>
</protein>
<dbReference type="GO" id="GO:0042602">
    <property type="term" value="F:riboflavin reductase (NADPH) activity"/>
    <property type="evidence" value="ECO:0007669"/>
    <property type="project" value="TreeGrafter"/>
</dbReference>
<dbReference type="AlphaFoldDB" id="A0A5P2UE83"/>
<dbReference type="KEGG" id="ssub:CP968_02075"/>
<evidence type="ECO:0000313" key="6">
    <source>
        <dbReference type="Proteomes" id="UP000326831"/>
    </source>
</evidence>
<dbReference type="Proteomes" id="UP000326831">
    <property type="component" value="Chromosome"/>
</dbReference>
<reference evidence="5 6" key="2">
    <citation type="submission" date="2017-09" db="EMBL/GenBank/DDBJ databases">
        <authorList>
            <person name="Lee N."/>
            <person name="Cho B.-K."/>
        </authorList>
    </citation>
    <scope>NUCLEOTIDE SEQUENCE [LARGE SCALE GENOMIC DNA]</scope>
    <source>
        <strain evidence="5 6">ATCC 27467</strain>
    </source>
</reference>
<dbReference type="SMART" id="SM00903">
    <property type="entry name" value="Flavin_Reduct"/>
    <property type="match status" value="1"/>
</dbReference>
<dbReference type="PANTHER" id="PTHR30466:SF15">
    <property type="entry name" value="POSSIBLE OXIDOREDUCTASE"/>
    <property type="match status" value="1"/>
</dbReference>
<feature type="compositionally biased region" description="Low complexity" evidence="2">
    <location>
        <begin position="161"/>
        <end position="177"/>
    </location>
</feature>
<feature type="domain" description="Flavin reductase like" evidence="3">
    <location>
        <begin position="11"/>
        <end position="158"/>
    </location>
</feature>
<evidence type="ECO:0000259" key="3">
    <source>
        <dbReference type="SMART" id="SM00903"/>
    </source>
</evidence>
<evidence type="ECO:0000313" key="4">
    <source>
        <dbReference type="EMBL" id="GGZ45802.1"/>
    </source>
</evidence>
<organism evidence="5 6">
    <name type="scientific">Streptomyces subrutilus</name>
    <dbReference type="NCBI Taxonomy" id="36818"/>
    <lineage>
        <taxon>Bacteria</taxon>
        <taxon>Bacillati</taxon>
        <taxon>Actinomycetota</taxon>
        <taxon>Actinomycetes</taxon>
        <taxon>Kitasatosporales</taxon>
        <taxon>Streptomycetaceae</taxon>
        <taxon>Streptomyces</taxon>
    </lineage>
</organism>
<proteinExistence type="predicted"/>
<dbReference type="EMBL" id="BMVX01000001">
    <property type="protein sequence ID" value="GGZ45802.1"/>
    <property type="molecule type" value="Genomic_DNA"/>
</dbReference>
<dbReference type="Proteomes" id="UP000634660">
    <property type="component" value="Unassembled WGS sequence"/>
</dbReference>
<feature type="compositionally biased region" description="Basic and acidic residues" evidence="2">
    <location>
        <begin position="149"/>
        <end position="160"/>
    </location>
</feature>
<dbReference type="Pfam" id="PF01613">
    <property type="entry name" value="Flavin_Reduct"/>
    <property type="match status" value="1"/>
</dbReference>
<name>A0A5P2UE83_9ACTN</name>
<evidence type="ECO:0000256" key="2">
    <source>
        <dbReference type="SAM" id="MobiDB-lite"/>
    </source>
</evidence>
<evidence type="ECO:0000313" key="5">
    <source>
        <dbReference type="EMBL" id="QEU77240.1"/>
    </source>
</evidence>
<dbReference type="SUPFAM" id="SSF50475">
    <property type="entry name" value="FMN-binding split barrel"/>
    <property type="match status" value="1"/>
</dbReference>
<reference evidence="4" key="3">
    <citation type="submission" date="2020-09" db="EMBL/GenBank/DDBJ databases">
        <authorList>
            <person name="Sun Q."/>
            <person name="Ohkuma M."/>
        </authorList>
    </citation>
    <scope>NUCLEOTIDE SEQUENCE</scope>
    <source>
        <strain evidence="4">JCM 4834</strain>
    </source>
</reference>
<gene>
    <name evidence="5" type="ORF">CP968_02075</name>
    <name evidence="4" type="ORF">GCM10010371_01010</name>
</gene>
<sequence>MTEPDAFTTALDGPVYVVTAAAGDSRAGCLVGFASQCSIDPPRFVVWLSTANHTYRVAREAPYLTVHLLRRDQTALAELFGAATGDRTDKFARTAWRPGTGGSPVLDEADTWFTGHVEGQIEGGDHVGFLLAPVDEGPPTAGRRGRTPLLEHDDVRDLRAGHPARAPSSAASVSRSG</sequence>
<dbReference type="Gene3D" id="2.30.110.10">
    <property type="entry name" value="Electron Transport, Fmn-binding Protein, Chain A"/>
    <property type="match status" value="1"/>
</dbReference>
<feature type="region of interest" description="Disordered" evidence="2">
    <location>
        <begin position="134"/>
        <end position="177"/>
    </location>
</feature>
<dbReference type="GO" id="GO:0010181">
    <property type="term" value="F:FMN binding"/>
    <property type="evidence" value="ECO:0007669"/>
    <property type="project" value="InterPro"/>
</dbReference>
<dbReference type="PANTHER" id="PTHR30466">
    <property type="entry name" value="FLAVIN REDUCTASE"/>
    <property type="match status" value="1"/>
</dbReference>
<keyword evidence="1" id="KW-0560">Oxidoreductase</keyword>
<dbReference type="InterPro" id="IPR002563">
    <property type="entry name" value="Flavin_Rdtase-like_dom"/>
</dbReference>
<dbReference type="RefSeq" id="WP_150516337.1">
    <property type="nucleotide sequence ID" value="NZ_BMVX01000001.1"/>
</dbReference>